<sequence length="73" mass="8110">MKLIKIVGYAAVYIGTYVTVGMIWDYFNGDGFSIEVDNMVVGLLGCGFGALIRELLSSPNQEEDSETRDIERE</sequence>
<feature type="transmembrane region" description="Helical" evidence="1">
    <location>
        <begin position="7"/>
        <end position="27"/>
    </location>
</feature>
<keyword evidence="1" id="KW-0812">Transmembrane</keyword>
<dbReference type="AlphaFoldDB" id="A0A4R6U435"/>
<evidence type="ECO:0000256" key="1">
    <source>
        <dbReference type="SAM" id="Phobius"/>
    </source>
</evidence>
<dbReference type="RefSeq" id="WP_133579797.1">
    <property type="nucleotide sequence ID" value="NZ_SNYJ01000004.1"/>
</dbReference>
<dbReference type="Proteomes" id="UP000295632">
    <property type="component" value="Unassembled WGS sequence"/>
</dbReference>
<gene>
    <name evidence="2" type="ORF">EV213_104198</name>
</gene>
<dbReference type="EMBL" id="SNYJ01000004">
    <property type="protein sequence ID" value="TDQ41200.1"/>
    <property type="molecule type" value="Genomic_DNA"/>
</dbReference>
<accession>A0A4R6U435</accession>
<proteinExistence type="predicted"/>
<keyword evidence="1" id="KW-0472">Membrane</keyword>
<evidence type="ECO:0000313" key="2">
    <source>
        <dbReference type="EMBL" id="TDQ41200.1"/>
    </source>
</evidence>
<protein>
    <submittedName>
        <fullName evidence="2">Uncharacterized protein</fullName>
    </submittedName>
</protein>
<reference evidence="2 3" key="1">
    <citation type="submission" date="2019-03" db="EMBL/GenBank/DDBJ databases">
        <title>Genomic Encyclopedia of Type Strains, Phase IV (KMG-IV): sequencing the most valuable type-strain genomes for metagenomic binning, comparative biology and taxonomic classification.</title>
        <authorList>
            <person name="Goeker M."/>
        </authorList>
    </citation>
    <scope>NUCLEOTIDE SEQUENCE [LARGE SCALE GENOMIC DNA]</scope>
    <source>
        <strain evidence="2 3">DSM 28697</strain>
    </source>
</reference>
<keyword evidence="1" id="KW-1133">Transmembrane helix</keyword>
<organism evidence="2 3">
    <name type="scientific">Aureibacillus halotolerans</name>
    <dbReference type="NCBI Taxonomy" id="1508390"/>
    <lineage>
        <taxon>Bacteria</taxon>
        <taxon>Bacillati</taxon>
        <taxon>Bacillota</taxon>
        <taxon>Bacilli</taxon>
        <taxon>Bacillales</taxon>
        <taxon>Bacillaceae</taxon>
        <taxon>Aureibacillus</taxon>
    </lineage>
</organism>
<comment type="caution">
    <text evidence="2">The sequence shown here is derived from an EMBL/GenBank/DDBJ whole genome shotgun (WGS) entry which is preliminary data.</text>
</comment>
<keyword evidence="3" id="KW-1185">Reference proteome</keyword>
<name>A0A4R6U435_9BACI</name>
<evidence type="ECO:0000313" key="3">
    <source>
        <dbReference type="Proteomes" id="UP000295632"/>
    </source>
</evidence>